<dbReference type="GO" id="GO:0005634">
    <property type="term" value="C:nucleus"/>
    <property type="evidence" value="ECO:0007669"/>
    <property type="project" value="UniProtKB-SubCell"/>
</dbReference>
<dbReference type="AlphaFoldDB" id="Q2R0F3"/>
<gene>
    <name evidence="10" type="ordered locus">LOC_Os11g42750</name>
</gene>
<dbReference type="InterPro" id="IPR001878">
    <property type="entry name" value="Znf_CCHC"/>
</dbReference>
<evidence type="ECO:0000256" key="6">
    <source>
        <dbReference type="ARBA" id="ARBA00023242"/>
    </source>
</evidence>
<keyword evidence="4 7" id="KW-0863">Zinc-finger</keyword>
<dbReference type="GO" id="GO:0008270">
    <property type="term" value="F:zinc ion binding"/>
    <property type="evidence" value="ECO:0007669"/>
    <property type="project" value="UniProtKB-KW"/>
</dbReference>
<dbReference type="EMBL" id="DP000010">
    <property type="protein sequence ID" value="ABA95114.1"/>
    <property type="molecule type" value="Genomic_DNA"/>
</dbReference>
<proteinExistence type="predicted"/>
<evidence type="ECO:0000259" key="9">
    <source>
        <dbReference type="PROSITE" id="PS50158"/>
    </source>
</evidence>
<feature type="region of interest" description="Disordered" evidence="8">
    <location>
        <begin position="166"/>
        <end position="206"/>
    </location>
</feature>
<feature type="domain" description="CCHC-type" evidence="9">
    <location>
        <begin position="220"/>
        <end position="233"/>
    </location>
</feature>
<organism evidence="10">
    <name type="scientific">Oryza sativa subsp. japonica</name>
    <name type="common">Rice</name>
    <dbReference type="NCBI Taxonomy" id="39947"/>
    <lineage>
        <taxon>Eukaryota</taxon>
        <taxon>Viridiplantae</taxon>
        <taxon>Streptophyta</taxon>
        <taxon>Embryophyta</taxon>
        <taxon>Tracheophyta</taxon>
        <taxon>Spermatophyta</taxon>
        <taxon>Magnoliopsida</taxon>
        <taxon>Liliopsida</taxon>
        <taxon>Poales</taxon>
        <taxon>Poaceae</taxon>
        <taxon>BOP clade</taxon>
        <taxon>Oryzoideae</taxon>
        <taxon>Oryzeae</taxon>
        <taxon>Oryzinae</taxon>
        <taxon>Oryza</taxon>
        <taxon>Oryza sativa</taxon>
    </lineage>
</organism>
<keyword evidence="5" id="KW-0862">Zinc</keyword>
<protein>
    <submittedName>
        <fullName evidence="10">Retrotransposon protein, putative, unclassified</fullName>
    </submittedName>
</protein>
<feature type="compositionally biased region" description="Polar residues" evidence="8">
    <location>
        <begin position="167"/>
        <end position="180"/>
    </location>
</feature>
<dbReference type="PANTHER" id="PTHR46543:SF1">
    <property type="entry name" value="ZINC FINGER CCHC DOMAIN-CONTAINING PROTEIN 7"/>
    <property type="match status" value="1"/>
</dbReference>
<dbReference type="GO" id="GO:0003676">
    <property type="term" value="F:nucleic acid binding"/>
    <property type="evidence" value="ECO:0007669"/>
    <property type="project" value="InterPro"/>
</dbReference>
<dbReference type="PANTHER" id="PTHR46543">
    <property type="entry name" value="ZINC FINGER CCHC DOMAIN-CONTAINING PROTEIN 7"/>
    <property type="match status" value="1"/>
</dbReference>
<feature type="compositionally biased region" description="Polar residues" evidence="8">
    <location>
        <begin position="116"/>
        <end position="129"/>
    </location>
</feature>
<keyword evidence="6" id="KW-0539">Nucleus</keyword>
<accession>Q2R0F3</accession>
<evidence type="ECO:0000256" key="1">
    <source>
        <dbReference type="ARBA" id="ARBA00004123"/>
    </source>
</evidence>
<feature type="region of interest" description="Disordered" evidence="8">
    <location>
        <begin position="102"/>
        <end position="132"/>
    </location>
</feature>
<evidence type="ECO:0000313" key="10">
    <source>
        <dbReference type="EMBL" id="ABA95114.1"/>
    </source>
</evidence>
<evidence type="ECO:0000256" key="7">
    <source>
        <dbReference type="PROSITE-ProRule" id="PRU00047"/>
    </source>
</evidence>
<comment type="subcellular location">
    <subcellularLocation>
        <location evidence="1">Nucleus</location>
    </subcellularLocation>
</comment>
<evidence type="ECO:0000256" key="2">
    <source>
        <dbReference type="ARBA" id="ARBA00022723"/>
    </source>
</evidence>
<evidence type="ECO:0000256" key="3">
    <source>
        <dbReference type="ARBA" id="ARBA00022737"/>
    </source>
</evidence>
<reference evidence="10" key="3">
    <citation type="submission" date="2006-01" db="EMBL/GenBank/DDBJ databases">
        <authorList>
            <person name="Buell R."/>
        </authorList>
    </citation>
    <scope>NUCLEOTIDE SEQUENCE</scope>
</reference>
<reference evidence="10" key="2">
    <citation type="submission" date="2005-04" db="EMBL/GenBank/DDBJ databases">
        <authorList>
            <person name="Buell C.R."/>
            <person name="Wing R.A."/>
            <person name="McCombie W.A."/>
            <person name="Ouyang S."/>
        </authorList>
    </citation>
    <scope>NUCLEOTIDE SEQUENCE</scope>
</reference>
<dbReference type="InterPro" id="IPR051644">
    <property type="entry name" value="TRAMP_AT-DNA-binding"/>
</dbReference>
<name>Q2R0F3_ORYSJ</name>
<keyword evidence="2" id="KW-0479">Metal-binding</keyword>
<feature type="compositionally biased region" description="Acidic residues" evidence="8">
    <location>
        <begin position="194"/>
        <end position="206"/>
    </location>
</feature>
<keyword evidence="3" id="KW-0677">Repeat</keyword>
<evidence type="ECO:0000256" key="8">
    <source>
        <dbReference type="SAM" id="MobiDB-lite"/>
    </source>
</evidence>
<dbReference type="SMART" id="SM00343">
    <property type="entry name" value="ZnF_C2HC"/>
    <property type="match status" value="3"/>
</dbReference>
<reference evidence="10" key="1">
    <citation type="journal article" date="2005" name="BMC Biol.">
        <title>The sequence of rice chromosomes 11 and 12, rich in disease resistance genes and recent gene duplications.</title>
        <authorList>
            <consortium name="The rice chromosomes 11 and 12 sequencing consortia"/>
        </authorList>
    </citation>
    <scope>NUCLEOTIDE SEQUENCE [LARGE SCALE GENOMIC DNA]</scope>
</reference>
<dbReference type="PROSITE" id="PS50158">
    <property type="entry name" value="ZF_CCHC"/>
    <property type="match status" value="2"/>
</dbReference>
<sequence>MSSPESAFLRCMVYISGGDVTIYQQQQMQAQIQAQSLNQSQSQCVPIQAPTPPTDILLRSHQTNASPSLSYRKEANVICEDCEEQGHRATNCPWNVYTRTPTDGKAQCPREEKRPSQLTYRNYGTPPSNSKKRKTLVWKMDDGRNLTITGSEFTPEDAAEIPRRLRGNTSHGAHQLTQQLRLYGPPKPDKDGFEEVSSDDDDEDDGEILKGEKEIKFKACTRCGEIGHTTHTCSYTCPCGEDTHPPDECPTRNITCFLCEGTDHVPKNCQLNVVPAKTKEDQRTPLQPVRQPMAVASNITASDLQSAPIPVETISSSIDSMRGHPSN</sequence>
<evidence type="ECO:0000256" key="4">
    <source>
        <dbReference type="ARBA" id="ARBA00022771"/>
    </source>
</evidence>
<feature type="domain" description="CCHC-type" evidence="9">
    <location>
        <begin position="79"/>
        <end position="93"/>
    </location>
</feature>
<evidence type="ECO:0000256" key="5">
    <source>
        <dbReference type="ARBA" id="ARBA00022833"/>
    </source>
</evidence>